<gene>
    <name evidence="3" type="ORF">EZS28_016684</name>
</gene>
<accession>A0A5J4VYP8</accession>
<dbReference type="Pfam" id="PF00078">
    <property type="entry name" value="RVT_1"/>
    <property type="match status" value="1"/>
</dbReference>
<dbReference type="Proteomes" id="UP000324800">
    <property type="component" value="Unassembled WGS sequence"/>
</dbReference>
<reference evidence="3 4" key="1">
    <citation type="submission" date="2019-03" db="EMBL/GenBank/DDBJ databases">
        <title>Single cell metagenomics reveals metabolic interactions within the superorganism composed of flagellate Streblomastix strix and complex community of Bacteroidetes bacteria on its surface.</title>
        <authorList>
            <person name="Treitli S.C."/>
            <person name="Kolisko M."/>
            <person name="Husnik F."/>
            <person name="Keeling P."/>
            <person name="Hampl V."/>
        </authorList>
    </citation>
    <scope>NUCLEOTIDE SEQUENCE [LARGE SCALE GENOMIC DNA]</scope>
    <source>
        <strain evidence="3">ST1C</strain>
    </source>
</reference>
<evidence type="ECO:0000259" key="2">
    <source>
        <dbReference type="Pfam" id="PF00078"/>
    </source>
</evidence>
<protein>
    <recommendedName>
        <fullName evidence="2">Reverse transcriptase domain-containing protein</fullName>
    </recommendedName>
</protein>
<evidence type="ECO:0000313" key="4">
    <source>
        <dbReference type="Proteomes" id="UP000324800"/>
    </source>
</evidence>
<proteinExistence type="predicted"/>
<dbReference type="AlphaFoldDB" id="A0A5J4VYP8"/>
<dbReference type="SUPFAM" id="SSF56672">
    <property type="entry name" value="DNA/RNA polymerases"/>
    <property type="match status" value="1"/>
</dbReference>
<sequence length="362" mass="42038">MKQAIRAIREKWKIRVIWYIDDILLLNQNRKQLELDTIQIIKFLEDLGWKMQKSKCKTIPLRVFEFLGWEFDTMKMEILTTVKKRRHLKSEIQKWTKLGNNYQTVKIISIASLIGELNFPRPQVIDASLHMVQLKKMKTKAVARKSWIGNWKLDKQIRGQLECFITNELECDSRGSRAIRRTNLQSYGMEYKLEARVYELIRTGSNSDVSKEFERIVQQRIDFSDQNKQCGIRILPQNLERKERNATDCRQDPKLHCGEQSIDTDGAGSGEWQYGSEISQSVRNQRRLSNKTGDIQLGNRKTAVISMAGRLCKSNQQTIRRILQLITGSQNIRSKCVQSELRGEGSLHASSDQDNSESSKQD</sequence>
<evidence type="ECO:0000256" key="1">
    <source>
        <dbReference type="SAM" id="MobiDB-lite"/>
    </source>
</evidence>
<feature type="region of interest" description="Disordered" evidence="1">
    <location>
        <begin position="339"/>
        <end position="362"/>
    </location>
</feature>
<feature type="domain" description="Reverse transcriptase" evidence="2">
    <location>
        <begin position="1"/>
        <end position="70"/>
    </location>
</feature>
<evidence type="ECO:0000313" key="3">
    <source>
        <dbReference type="EMBL" id="KAA6387791.1"/>
    </source>
</evidence>
<dbReference type="InterPro" id="IPR000477">
    <property type="entry name" value="RT_dom"/>
</dbReference>
<dbReference type="EMBL" id="SNRW01004237">
    <property type="protein sequence ID" value="KAA6387791.1"/>
    <property type="molecule type" value="Genomic_DNA"/>
</dbReference>
<name>A0A5J4VYP8_9EUKA</name>
<dbReference type="Gene3D" id="3.30.70.270">
    <property type="match status" value="1"/>
</dbReference>
<comment type="caution">
    <text evidence="3">The sequence shown here is derived from an EMBL/GenBank/DDBJ whole genome shotgun (WGS) entry which is preliminary data.</text>
</comment>
<dbReference type="InterPro" id="IPR043502">
    <property type="entry name" value="DNA/RNA_pol_sf"/>
</dbReference>
<dbReference type="PANTHER" id="PTHR33050">
    <property type="entry name" value="REVERSE TRANSCRIPTASE DOMAIN-CONTAINING PROTEIN"/>
    <property type="match status" value="1"/>
</dbReference>
<dbReference type="PANTHER" id="PTHR33050:SF7">
    <property type="entry name" value="RIBONUCLEASE H"/>
    <property type="match status" value="1"/>
</dbReference>
<dbReference type="InterPro" id="IPR043128">
    <property type="entry name" value="Rev_trsase/Diguanyl_cyclase"/>
</dbReference>
<organism evidence="3 4">
    <name type="scientific">Streblomastix strix</name>
    <dbReference type="NCBI Taxonomy" id="222440"/>
    <lineage>
        <taxon>Eukaryota</taxon>
        <taxon>Metamonada</taxon>
        <taxon>Preaxostyla</taxon>
        <taxon>Oxymonadida</taxon>
        <taxon>Streblomastigidae</taxon>
        <taxon>Streblomastix</taxon>
    </lineage>
</organism>
<dbReference type="InterPro" id="IPR052055">
    <property type="entry name" value="Hepadnavirus_pol/RT"/>
</dbReference>